<dbReference type="SUPFAM" id="SSF103473">
    <property type="entry name" value="MFS general substrate transporter"/>
    <property type="match status" value="1"/>
</dbReference>
<feature type="transmembrane region" description="Helical" evidence="4">
    <location>
        <begin position="288"/>
        <end position="306"/>
    </location>
</feature>
<dbReference type="EMBL" id="VLKY01000005">
    <property type="protein sequence ID" value="TWI54814.1"/>
    <property type="molecule type" value="Genomic_DNA"/>
</dbReference>
<dbReference type="PROSITE" id="PS50850">
    <property type="entry name" value="MFS"/>
    <property type="match status" value="1"/>
</dbReference>
<evidence type="ECO:0000313" key="7">
    <source>
        <dbReference type="Proteomes" id="UP000316905"/>
    </source>
</evidence>
<feature type="domain" description="Major facilitator superfamily (MFS) profile" evidence="5">
    <location>
        <begin position="188"/>
        <end position="412"/>
    </location>
</feature>
<evidence type="ECO:0000256" key="3">
    <source>
        <dbReference type="ARBA" id="ARBA00023136"/>
    </source>
</evidence>
<dbReference type="NCBIfam" id="NF003477">
    <property type="entry name" value="PRK05122.1"/>
    <property type="match status" value="1"/>
</dbReference>
<dbReference type="CDD" id="cd17489">
    <property type="entry name" value="MFS_YfcJ_like"/>
    <property type="match status" value="1"/>
</dbReference>
<name>A0A562QDK4_9PSED</name>
<feature type="transmembrane region" description="Helical" evidence="4">
    <location>
        <begin position="20"/>
        <end position="47"/>
    </location>
</feature>
<dbReference type="InterPro" id="IPR020846">
    <property type="entry name" value="MFS_dom"/>
</dbReference>
<feature type="transmembrane region" description="Helical" evidence="4">
    <location>
        <begin position="182"/>
        <end position="203"/>
    </location>
</feature>
<keyword evidence="1 4" id="KW-0812">Transmembrane</keyword>
<dbReference type="GO" id="GO:0022857">
    <property type="term" value="F:transmembrane transporter activity"/>
    <property type="evidence" value="ECO:0007669"/>
    <property type="project" value="InterPro"/>
</dbReference>
<feature type="transmembrane region" description="Helical" evidence="4">
    <location>
        <begin position="88"/>
        <end position="109"/>
    </location>
</feature>
<dbReference type="InterPro" id="IPR011701">
    <property type="entry name" value="MFS"/>
</dbReference>
<sequence length="412" mass="42289">MSSSSSSQSAEATPALNGTLVLILINATVFFCCLTISMSLGVVPAYVHQTLGFGNVIVGLTVGLQSLATVMTRRYAGQMADMRGAKSALLRGLCAASLAGITMFVTSLLLGMETLQLATLFISRLFLGIGESLLITGALAWAIGRLGAAQSGRVMSWTGAAIFSALAAGVPAGVWLESVGGFQSVTVAICLLPVLAFLVCARVGGVRPLGTASTQLPYSKVIGLVWREGSVLALHGVGFATIGAFIVLYFNAQGWAGAGMALSVFGIAFVMVRLVLGWLPDRRGGVPVAFGSILIEIAGLLLLWQATSPWMAFLGAGLAGCGSSLVFPSMGLEVVKRVPASIRGTCLGTYSAFLDVAYLISGPVTGAIATAFGYGSVYLVSALAACAALGLLVVTARLFSRTAVGAEEECRP</sequence>
<feature type="transmembrane region" description="Helical" evidence="4">
    <location>
        <begin position="312"/>
        <end position="335"/>
    </location>
</feature>
<keyword evidence="3 4" id="KW-0472">Membrane</keyword>
<gene>
    <name evidence="6" type="ORF">IQ22_01717</name>
</gene>
<feature type="transmembrane region" description="Helical" evidence="4">
    <location>
        <begin position="224"/>
        <end position="249"/>
    </location>
</feature>
<feature type="transmembrane region" description="Helical" evidence="4">
    <location>
        <begin position="255"/>
        <end position="276"/>
    </location>
</feature>
<dbReference type="NCBIfam" id="NF009048">
    <property type="entry name" value="PRK12382.1"/>
    <property type="match status" value="1"/>
</dbReference>
<dbReference type="Proteomes" id="UP000316905">
    <property type="component" value="Unassembled WGS sequence"/>
</dbReference>
<dbReference type="InterPro" id="IPR052714">
    <property type="entry name" value="MFS_Exporter"/>
</dbReference>
<evidence type="ECO:0000259" key="5">
    <source>
        <dbReference type="PROSITE" id="PS50850"/>
    </source>
</evidence>
<feature type="transmembrane region" description="Helical" evidence="4">
    <location>
        <begin position="347"/>
        <end position="372"/>
    </location>
</feature>
<feature type="transmembrane region" description="Helical" evidence="4">
    <location>
        <begin position="121"/>
        <end position="142"/>
    </location>
</feature>
<dbReference type="Pfam" id="PF07690">
    <property type="entry name" value="MFS_1"/>
    <property type="match status" value="1"/>
</dbReference>
<dbReference type="PANTHER" id="PTHR23531">
    <property type="entry name" value="QUINOLENE RESISTANCE PROTEIN NORA"/>
    <property type="match status" value="1"/>
</dbReference>
<evidence type="ECO:0000256" key="4">
    <source>
        <dbReference type="SAM" id="Phobius"/>
    </source>
</evidence>
<feature type="transmembrane region" description="Helical" evidence="4">
    <location>
        <begin position="378"/>
        <end position="399"/>
    </location>
</feature>
<feature type="transmembrane region" description="Helical" evidence="4">
    <location>
        <begin position="53"/>
        <end position="76"/>
    </location>
</feature>
<evidence type="ECO:0000313" key="6">
    <source>
        <dbReference type="EMBL" id="TWI54814.1"/>
    </source>
</evidence>
<evidence type="ECO:0000256" key="2">
    <source>
        <dbReference type="ARBA" id="ARBA00022989"/>
    </source>
</evidence>
<dbReference type="Gene3D" id="1.20.1250.20">
    <property type="entry name" value="MFS general substrate transporter like domains"/>
    <property type="match status" value="1"/>
</dbReference>
<feature type="transmembrane region" description="Helical" evidence="4">
    <location>
        <begin position="154"/>
        <end position="176"/>
    </location>
</feature>
<reference evidence="6 7" key="1">
    <citation type="journal article" date="2015" name="Stand. Genomic Sci.">
        <title>Genomic Encyclopedia of Bacterial and Archaeal Type Strains, Phase III: the genomes of soil and plant-associated and newly described type strains.</title>
        <authorList>
            <person name="Whitman W.B."/>
            <person name="Woyke T."/>
            <person name="Klenk H.P."/>
            <person name="Zhou Y."/>
            <person name="Lilburn T.G."/>
            <person name="Beck B.J."/>
            <person name="De Vos P."/>
            <person name="Vandamme P."/>
            <person name="Eisen J.A."/>
            <person name="Garrity G."/>
            <person name="Hugenholtz P."/>
            <person name="Kyrpides N.C."/>
        </authorList>
    </citation>
    <scope>NUCLEOTIDE SEQUENCE [LARGE SCALE GENOMIC DNA]</scope>
    <source>
        <strain evidence="6 7">CGMCC 1.6858</strain>
    </source>
</reference>
<dbReference type="OrthoDB" id="322544at2"/>
<proteinExistence type="predicted"/>
<evidence type="ECO:0000256" key="1">
    <source>
        <dbReference type="ARBA" id="ARBA00022692"/>
    </source>
</evidence>
<organism evidence="6 7">
    <name type="scientific">Pseudomonas duriflava</name>
    <dbReference type="NCBI Taxonomy" id="459528"/>
    <lineage>
        <taxon>Bacteria</taxon>
        <taxon>Pseudomonadati</taxon>
        <taxon>Pseudomonadota</taxon>
        <taxon>Gammaproteobacteria</taxon>
        <taxon>Pseudomonadales</taxon>
        <taxon>Pseudomonadaceae</taxon>
        <taxon>Pseudomonas</taxon>
    </lineage>
</organism>
<accession>A0A562QDK4</accession>
<protein>
    <submittedName>
        <fullName evidence="6">Putative MFS family arabinose efflux permease</fullName>
    </submittedName>
</protein>
<dbReference type="AlphaFoldDB" id="A0A562QDK4"/>
<dbReference type="RefSeq" id="WP_145140716.1">
    <property type="nucleotide sequence ID" value="NZ_VLKY01000005.1"/>
</dbReference>
<dbReference type="PANTHER" id="PTHR23531:SF1">
    <property type="entry name" value="QUINOLENE RESISTANCE PROTEIN NORA"/>
    <property type="match status" value="1"/>
</dbReference>
<dbReference type="InterPro" id="IPR036259">
    <property type="entry name" value="MFS_trans_sf"/>
</dbReference>
<keyword evidence="2 4" id="KW-1133">Transmembrane helix</keyword>
<keyword evidence="7" id="KW-1185">Reference proteome</keyword>
<comment type="caution">
    <text evidence="6">The sequence shown here is derived from an EMBL/GenBank/DDBJ whole genome shotgun (WGS) entry which is preliminary data.</text>
</comment>